<name>A0A7S4A8H3_9STRA</name>
<accession>A0A7S4A8H3</accession>
<dbReference type="Proteomes" id="UP000789595">
    <property type="component" value="Unassembled WGS sequence"/>
</dbReference>
<dbReference type="InterPro" id="IPR027417">
    <property type="entry name" value="P-loop_NTPase"/>
</dbReference>
<proteinExistence type="predicted"/>
<dbReference type="EMBL" id="CAKKNE010000006">
    <property type="protein sequence ID" value="CAH0379599.1"/>
    <property type="molecule type" value="Genomic_DNA"/>
</dbReference>
<reference evidence="3" key="2">
    <citation type="submission" date="2021-11" db="EMBL/GenBank/DDBJ databases">
        <authorList>
            <consortium name="Genoscope - CEA"/>
            <person name="William W."/>
        </authorList>
    </citation>
    <scope>NUCLEOTIDE SEQUENCE</scope>
</reference>
<dbReference type="EMBL" id="HBIW01025455">
    <property type="protein sequence ID" value="CAE0706483.1"/>
    <property type="molecule type" value="Transcribed_RNA"/>
</dbReference>
<evidence type="ECO:0008006" key="5">
    <source>
        <dbReference type="Google" id="ProtNLM"/>
    </source>
</evidence>
<sequence>MARTLELTLASVLALMGGVYVLRSSRAEQARHEAELAAAVARRASLSAALLEARAALETERRWQGDERANLTRALQQRRRRRRIPPSPYQPKPFVPVATTATPVAPSPPVATPLTQLKDFPCALRDFKVAKVTKTCELLCKEATCARALKHCERLVECDAVVVDGQEIKPGHNRDLSKATVRLLRDDATRAAQDTSRRLLETSKWWGSALKTQTKPRTYIVVSYGGCGSKMLAGWLAQLPRKYAKHVYHFHDKRPPDILRELPPPPRPSTRERDFRARRFPGGGRFRTETKPVADLDDYRVLYIFKDPVEAMVSRFGYGHCKHLDGDCGVEQSFPKLDVYAQQGVDRMGLLAFFEAYTSPQKYPIVALNYHKLWQNREAVMSALGLPASLASSFPERTETVRNDLTAAGENNQAHSEATRRGLDRMYGRILERIRALPAVSVA</sequence>
<organism evidence="2">
    <name type="scientific">Pelagomonas calceolata</name>
    <dbReference type="NCBI Taxonomy" id="35677"/>
    <lineage>
        <taxon>Eukaryota</taxon>
        <taxon>Sar</taxon>
        <taxon>Stramenopiles</taxon>
        <taxon>Ochrophyta</taxon>
        <taxon>Pelagophyceae</taxon>
        <taxon>Pelagomonadales</taxon>
        <taxon>Pelagomonadaceae</taxon>
        <taxon>Pelagomonas</taxon>
    </lineage>
</organism>
<reference evidence="2" key="1">
    <citation type="submission" date="2021-01" db="EMBL/GenBank/DDBJ databases">
        <authorList>
            <person name="Corre E."/>
            <person name="Pelletier E."/>
            <person name="Niang G."/>
            <person name="Scheremetjew M."/>
            <person name="Finn R."/>
            <person name="Kale V."/>
            <person name="Holt S."/>
            <person name="Cochrane G."/>
            <person name="Meng A."/>
            <person name="Brown T."/>
            <person name="Cohen L."/>
        </authorList>
    </citation>
    <scope>NUCLEOTIDE SEQUENCE</scope>
    <source>
        <strain evidence="2">CCMP1756</strain>
    </source>
</reference>
<keyword evidence="4" id="KW-1185">Reference proteome</keyword>
<feature type="region of interest" description="Disordered" evidence="1">
    <location>
        <begin position="74"/>
        <end position="101"/>
    </location>
</feature>
<dbReference type="OrthoDB" id="189701at2759"/>
<feature type="compositionally biased region" description="Pro residues" evidence="1">
    <location>
        <begin position="85"/>
        <end position="94"/>
    </location>
</feature>
<protein>
    <recommendedName>
        <fullName evidence="5">Sulfotransferase domain-containing protein</fullName>
    </recommendedName>
</protein>
<gene>
    <name evidence="2" type="ORF">PCAL00307_LOCUS21934</name>
    <name evidence="3" type="ORF">PECAL_6P12270</name>
</gene>
<evidence type="ECO:0000313" key="3">
    <source>
        <dbReference type="EMBL" id="CAH0379599.1"/>
    </source>
</evidence>
<dbReference type="SUPFAM" id="SSF52540">
    <property type="entry name" value="P-loop containing nucleoside triphosphate hydrolases"/>
    <property type="match status" value="1"/>
</dbReference>
<evidence type="ECO:0000313" key="2">
    <source>
        <dbReference type="EMBL" id="CAE0706483.1"/>
    </source>
</evidence>
<evidence type="ECO:0000313" key="4">
    <source>
        <dbReference type="Proteomes" id="UP000789595"/>
    </source>
</evidence>
<dbReference type="AlphaFoldDB" id="A0A7S4A8H3"/>
<evidence type="ECO:0000256" key="1">
    <source>
        <dbReference type="SAM" id="MobiDB-lite"/>
    </source>
</evidence>